<organism evidence="3 4">
    <name type="scientific">Frankia canadensis</name>
    <dbReference type="NCBI Taxonomy" id="1836972"/>
    <lineage>
        <taxon>Bacteria</taxon>
        <taxon>Bacillati</taxon>
        <taxon>Actinomycetota</taxon>
        <taxon>Actinomycetes</taxon>
        <taxon>Frankiales</taxon>
        <taxon>Frankiaceae</taxon>
        <taxon>Frankia</taxon>
    </lineage>
</organism>
<dbReference type="InterPro" id="IPR032710">
    <property type="entry name" value="NTF2-like_dom_sf"/>
</dbReference>
<protein>
    <submittedName>
        <fullName evidence="3">Biphenyl dioxygenase subunit beta</fullName>
        <ecNumber evidence="3">1.14.12.18</ecNumber>
    </submittedName>
</protein>
<dbReference type="CDD" id="cd00667">
    <property type="entry name" value="ring_hydroxylating_dioxygenases_beta"/>
    <property type="match status" value="1"/>
</dbReference>
<keyword evidence="3" id="KW-0223">Dioxygenase</keyword>
<name>A0A2I2KJL2_9ACTN</name>
<evidence type="ECO:0000313" key="4">
    <source>
        <dbReference type="Proteomes" id="UP000234331"/>
    </source>
</evidence>
<evidence type="ECO:0000313" key="3">
    <source>
        <dbReference type="EMBL" id="SNQ45861.1"/>
    </source>
</evidence>
<gene>
    <name evidence="3" type="primary">bphA</name>
    <name evidence="3" type="ORF">FRACA_1150015</name>
</gene>
<accession>A0A2I2KJL2</accession>
<dbReference type="InterPro" id="IPR000391">
    <property type="entry name" value="Rng_hydr_dOase-bsu"/>
</dbReference>
<evidence type="ECO:0000256" key="2">
    <source>
        <dbReference type="ARBA" id="ARBA00023002"/>
    </source>
</evidence>
<dbReference type="PANTHER" id="PTHR41534">
    <property type="entry name" value="BLR3401 PROTEIN"/>
    <property type="match status" value="1"/>
</dbReference>
<dbReference type="Gene3D" id="3.10.450.50">
    <property type="match status" value="1"/>
</dbReference>
<dbReference type="Proteomes" id="UP000234331">
    <property type="component" value="Unassembled WGS sequence"/>
</dbReference>
<evidence type="ECO:0000256" key="1">
    <source>
        <dbReference type="ARBA" id="ARBA00009570"/>
    </source>
</evidence>
<keyword evidence="4" id="KW-1185">Reference proteome</keyword>
<dbReference type="AlphaFoldDB" id="A0A2I2KJL2"/>
<dbReference type="Pfam" id="PF00866">
    <property type="entry name" value="Ring_hydroxyl_B"/>
    <property type="match status" value="1"/>
</dbReference>
<sequence>MTTQVEAELTAFTAATQELQFRIEQFYYYEAELLDEWKYHAWYDLFSTDSHYRLPVRRNRLRRQRFADEAAARGIEMAHFDADMKTLKLYVNQRESGSNWAEDPPSRTRHLITNVRIRSSADEAGSYDVRSNFLVYRNRLEAEVDLWAGERYDRLRPTDDGSFQIADRVVLLDQNVVLSKNLSVFF</sequence>
<dbReference type="GO" id="GO:0019380">
    <property type="term" value="P:3-phenylpropionate catabolic process"/>
    <property type="evidence" value="ECO:0007669"/>
    <property type="project" value="TreeGrafter"/>
</dbReference>
<dbReference type="PANTHER" id="PTHR41534:SF2">
    <property type="entry name" value="3-PHENYLPROPIONATE_CINNAMIC ACID DIOXYGENASE SUBUNIT BETA"/>
    <property type="match status" value="1"/>
</dbReference>
<proteinExistence type="inferred from homology"/>
<keyword evidence="2 3" id="KW-0560">Oxidoreductase</keyword>
<dbReference type="SUPFAM" id="SSF54427">
    <property type="entry name" value="NTF2-like"/>
    <property type="match status" value="1"/>
</dbReference>
<dbReference type="EC" id="1.14.12.18" evidence="3"/>
<dbReference type="OrthoDB" id="3212009at2"/>
<dbReference type="RefSeq" id="WP_101829980.1">
    <property type="nucleotide sequence ID" value="NZ_FZMO01000019.1"/>
</dbReference>
<reference evidence="3 4" key="1">
    <citation type="submission" date="2017-06" db="EMBL/GenBank/DDBJ databases">
        <authorList>
            <person name="Kim H.J."/>
            <person name="Triplett B.A."/>
        </authorList>
    </citation>
    <scope>NUCLEOTIDE SEQUENCE [LARGE SCALE GENOMIC DNA]</scope>
    <source>
        <strain evidence="3">FRACA_ARgP5</strain>
    </source>
</reference>
<dbReference type="EMBL" id="FZMO01000019">
    <property type="protein sequence ID" value="SNQ45861.1"/>
    <property type="molecule type" value="Genomic_DNA"/>
</dbReference>
<comment type="similarity">
    <text evidence="1">Belongs to the bacterial ring-hydroxylating dioxygenase beta subunit family.</text>
</comment>
<dbReference type="GO" id="GO:0018687">
    <property type="term" value="F:biphenyl 2,3-dioxygenase activity"/>
    <property type="evidence" value="ECO:0007669"/>
    <property type="project" value="UniProtKB-EC"/>
</dbReference>
<dbReference type="NCBIfam" id="NF007479">
    <property type="entry name" value="PRK10069.1"/>
    <property type="match status" value="1"/>
</dbReference>